<dbReference type="EMBL" id="CP072227">
    <property type="protein sequence ID" value="QUT44234.1"/>
    <property type="molecule type" value="Genomic_DNA"/>
</dbReference>
<accession>A0A975KE66</accession>
<evidence type="ECO:0000313" key="2">
    <source>
        <dbReference type="EMBL" id="QUT44234.1"/>
    </source>
</evidence>
<evidence type="ECO:0008006" key="4">
    <source>
        <dbReference type="Google" id="ProtNLM"/>
    </source>
</evidence>
<organism evidence="2 3">
    <name type="scientific">Bacteroides eggerthii</name>
    <dbReference type="NCBI Taxonomy" id="28111"/>
    <lineage>
        <taxon>Bacteria</taxon>
        <taxon>Pseudomonadati</taxon>
        <taxon>Bacteroidota</taxon>
        <taxon>Bacteroidia</taxon>
        <taxon>Bacteroidales</taxon>
        <taxon>Bacteroidaceae</taxon>
        <taxon>Bacteroides</taxon>
    </lineage>
</organism>
<dbReference type="Proteomes" id="UP000679226">
    <property type="component" value="Chromosome"/>
</dbReference>
<proteinExistence type="predicted"/>
<dbReference type="AlphaFoldDB" id="A0A975KE66"/>
<dbReference type="KEGG" id="beg:INE88_01024"/>
<name>A0A975KE66_9BACE</name>
<evidence type="ECO:0000313" key="3">
    <source>
        <dbReference type="Proteomes" id="UP000679226"/>
    </source>
</evidence>
<feature type="region of interest" description="Disordered" evidence="1">
    <location>
        <begin position="32"/>
        <end position="57"/>
    </location>
</feature>
<gene>
    <name evidence="2" type="ORF">INE88_01024</name>
</gene>
<protein>
    <recommendedName>
        <fullName evidence="4">DUF3408 domain-containing protein</fullName>
    </recommendedName>
</protein>
<dbReference type="RefSeq" id="WP_087387263.1">
    <property type="nucleotide sequence ID" value="NZ_CP072227.1"/>
</dbReference>
<reference evidence="2" key="1">
    <citation type="journal article" date="2021" name="PLoS Genet.">
        <title>Mobile Type VI secretion system loci of the gut Bacteroidales display extensive intra-ecosystem transfer, multi-species spread and geographical clustering.</title>
        <authorList>
            <person name="Garcia-Bayona L."/>
            <person name="Coyne M.J."/>
            <person name="Comstock L.E."/>
        </authorList>
    </citation>
    <scope>NUCLEOTIDE SEQUENCE</scope>
    <source>
        <strain evidence="2">CL11T00C20</strain>
    </source>
</reference>
<evidence type="ECO:0000256" key="1">
    <source>
        <dbReference type="SAM" id="MobiDB-lite"/>
    </source>
</evidence>
<sequence length="135" mass="15216">MESSGRKRIDPRQIDEKAILEKVAALGAQGIYSSSSSKAMPARKEEPPLPEAGGTSAEQDIGEYINSHLNDFSSPGRNPLHIDKEAYRLLADLVWIVRRKDFTIAGVASRIIMDHFRENAGLIEKIKEFYKRQLY</sequence>